<organism evidence="8 9">
    <name type="scientific">Polyporus arcularius HHB13444</name>
    <dbReference type="NCBI Taxonomy" id="1314778"/>
    <lineage>
        <taxon>Eukaryota</taxon>
        <taxon>Fungi</taxon>
        <taxon>Dikarya</taxon>
        <taxon>Basidiomycota</taxon>
        <taxon>Agaricomycotina</taxon>
        <taxon>Agaricomycetes</taxon>
        <taxon>Polyporales</taxon>
        <taxon>Polyporaceae</taxon>
        <taxon>Polyporus</taxon>
    </lineage>
</organism>
<keyword evidence="9" id="KW-1185">Reference proteome</keyword>
<evidence type="ECO:0000313" key="8">
    <source>
        <dbReference type="EMBL" id="TFK79469.1"/>
    </source>
</evidence>
<comment type="similarity">
    <text evidence="2">Belongs to the DNA repair enzymes AP/ExoA family.</text>
</comment>
<accession>A0A5C3NRV4</accession>
<dbReference type="PANTHER" id="PTHR22748:SF6">
    <property type="entry name" value="DNA-(APURINIC OR APYRIMIDINIC SITE) ENDONUCLEASE"/>
    <property type="match status" value="1"/>
</dbReference>
<reference evidence="8 9" key="1">
    <citation type="journal article" date="2019" name="Nat. Ecol. Evol.">
        <title>Megaphylogeny resolves global patterns of mushroom evolution.</title>
        <authorList>
            <person name="Varga T."/>
            <person name="Krizsan K."/>
            <person name="Foldi C."/>
            <person name="Dima B."/>
            <person name="Sanchez-Garcia M."/>
            <person name="Sanchez-Ramirez S."/>
            <person name="Szollosi G.J."/>
            <person name="Szarkandi J.G."/>
            <person name="Papp V."/>
            <person name="Albert L."/>
            <person name="Andreopoulos W."/>
            <person name="Angelini C."/>
            <person name="Antonin V."/>
            <person name="Barry K.W."/>
            <person name="Bougher N.L."/>
            <person name="Buchanan P."/>
            <person name="Buyck B."/>
            <person name="Bense V."/>
            <person name="Catcheside P."/>
            <person name="Chovatia M."/>
            <person name="Cooper J."/>
            <person name="Damon W."/>
            <person name="Desjardin D."/>
            <person name="Finy P."/>
            <person name="Geml J."/>
            <person name="Haridas S."/>
            <person name="Hughes K."/>
            <person name="Justo A."/>
            <person name="Karasinski D."/>
            <person name="Kautmanova I."/>
            <person name="Kiss B."/>
            <person name="Kocsube S."/>
            <person name="Kotiranta H."/>
            <person name="LaButti K.M."/>
            <person name="Lechner B.E."/>
            <person name="Liimatainen K."/>
            <person name="Lipzen A."/>
            <person name="Lukacs Z."/>
            <person name="Mihaltcheva S."/>
            <person name="Morgado L.N."/>
            <person name="Niskanen T."/>
            <person name="Noordeloos M.E."/>
            <person name="Ohm R.A."/>
            <person name="Ortiz-Santana B."/>
            <person name="Ovrebo C."/>
            <person name="Racz N."/>
            <person name="Riley R."/>
            <person name="Savchenko A."/>
            <person name="Shiryaev A."/>
            <person name="Soop K."/>
            <person name="Spirin V."/>
            <person name="Szebenyi C."/>
            <person name="Tomsovsky M."/>
            <person name="Tulloss R.E."/>
            <person name="Uehling J."/>
            <person name="Grigoriev I.V."/>
            <person name="Vagvolgyi C."/>
            <person name="Papp T."/>
            <person name="Martin F.M."/>
            <person name="Miettinen O."/>
            <person name="Hibbett D.S."/>
            <person name="Nagy L.G."/>
        </authorList>
    </citation>
    <scope>NUCLEOTIDE SEQUENCE [LARGE SCALE GENOMIC DNA]</scope>
    <source>
        <strain evidence="8 9">HHB13444</strain>
    </source>
</reference>
<dbReference type="InterPro" id="IPR036691">
    <property type="entry name" value="Endo/exonu/phosph_ase_sf"/>
</dbReference>
<keyword evidence="3" id="KW-0479">Metal-binding</keyword>
<sequence>MRGAGPASHGGVGEKWLSINQVVRDAKIAILGLQEAHLPEARVEQLNDLFQSTMKVYASEDPENPTGARGVAIAINKRLVDIDGVVAKVIIPGRALEVKVRWTKDKSIRILAIYAPNEHNANADFWERLSAAGISHPNILIGDFNIVEAPIDRYPARADPEKPVEALRAMYKRWNMRDEWRETHPGEIQYTYLQTATHSQSRIDRIYLDEWMRRNATEWTTGGPGIPTDHQMVTCTLANREKPFIGKGRWQMHQMLLDDKTFLKTVKSKGIELRTQIAAIRMRTDENNPQKLYARFKEEVRLLARDMAKANVPKISKTLDKLKNDVNDVNKLAADTTKSEEDRKAAAQEAALLQDRIAELEVKRFGAKRAAVAARDWLEGETVSKYWMRLNKTTSADETIYELTRHENGITSPKMRSDRMAEIAMNHYNKVQDDESKPNPGTHEVAIEAVLDESMPRLSGTQKRKMAEEIECLEVQNAIREAARGKAPGMDGLPTELWKNLLEMHIADSKKKRPEFNVAAMLRD</sequence>
<dbReference type="GO" id="GO:0008081">
    <property type="term" value="F:phosphoric diester hydrolase activity"/>
    <property type="evidence" value="ECO:0007669"/>
    <property type="project" value="TreeGrafter"/>
</dbReference>
<dbReference type="AlphaFoldDB" id="A0A5C3NRV4"/>
<keyword evidence="6" id="KW-0175">Coiled coil</keyword>
<proteinExistence type="inferred from homology"/>
<dbReference type="GO" id="GO:0006284">
    <property type="term" value="P:base-excision repair"/>
    <property type="evidence" value="ECO:0007669"/>
    <property type="project" value="TreeGrafter"/>
</dbReference>
<comment type="cofactor">
    <cofactor evidence="1">
        <name>Mg(2+)</name>
        <dbReference type="ChEBI" id="CHEBI:18420"/>
    </cofactor>
</comment>
<dbReference type="Gene3D" id="3.60.10.10">
    <property type="entry name" value="Endonuclease/exonuclease/phosphatase"/>
    <property type="match status" value="1"/>
</dbReference>
<dbReference type="GO" id="GO:0046872">
    <property type="term" value="F:metal ion binding"/>
    <property type="evidence" value="ECO:0007669"/>
    <property type="project" value="UniProtKB-KW"/>
</dbReference>
<dbReference type="InterPro" id="IPR004808">
    <property type="entry name" value="AP_endonuc_1"/>
</dbReference>
<dbReference type="GO" id="GO:0003906">
    <property type="term" value="F:DNA-(apurinic or apyrimidinic site) endonuclease activity"/>
    <property type="evidence" value="ECO:0007669"/>
    <property type="project" value="TreeGrafter"/>
</dbReference>
<dbReference type="Pfam" id="PF03372">
    <property type="entry name" value="Exo_endo_phos"/>
    <property type="match status" value="1"/>
</dbReference>
<evidence type="ECO:0000256" key="3">
    <source>
        <dbReference type="ARBA" id="ARBA00022723"/>
    </source>
</evidence>
<dbReference type="GO" id="GO:0008311">
    <property type="term" value="F:double-stranded DNA 3'-5' DNA exonuclease activity"/>
    <property type="evidence" value="ECO:0007669"/>
    <property type="project" value="TreeGrafter"/>
</dbReference>
<gene>
    <name evidence="8" type="ORF">K466DRAFT_570219</name>
</gene>
<dbReference type="SUPFAM" id="SSF56219">
    <property type="entry name" value="DNase I-like"/>
    <property type="match status" value="1"/>
</dbReference>
<evidence type="ECO:0000256" key="5">
    <source>
        <dbReference type="ARBA" id="ARBA00022842"/>
    </source>
</evidence>
<protein>
    <submittedName>
        <fullName evidence="8">DNase I-like protein</fullName>
    </submittedName>
</protein>
<evidence type="ECO:0000256" key="1">
    <source>
        <dbReference type="ARBA" id="ARBA00001946"/>
    </source>
</evidence>
<evidence type="ECO:0000313" key="9">
    <source>
        <dbReference type="Proteomes" id="UP000308197"/>
    </source>
</evidence>
<feature type="non-terminal residue" evidence="8">
    <location>
        <position position="524"/>
    </location>
</feature>
<feature type="coiled-coil region" evidence="6">
    <location>
        <begin position="319"/>
        <end position="363"/>
    </location>
</feature>
<dbReference type="Proteomes" id="UP000308197">
    <property type="component" value="Unassembled WGS sequence"/>
</dbReference>
<dbReference type="InterPro" id="IPR005135">
    <property type="entry name" value="Endo/exonuclease/phosphatase"/>
</dbReference>
<dbReference type="PANTHER" id="PTHR22748">
    <property type="entry name" value="AP ENDONUCLEASE"/>
    <property type="match status" value="1"/>
</dbReference>
<keyword evidence="4" id="KW-0378">Hydrolase</keyword>
<feature type="domain" description="Endonuclease/exonuclease/phosphatase" evidence="7">
    <location>
        <begin position="20"/>
        <end position="230"/>
    </location>
</feature>
<evidence type="ECO:0000259" key="7">
    <source>
        <dbReference type="Pfam" id="PF03372"/>
    </source>
</evidence>
<keyword evidence="5" id="KW-0460">Magnesium</keyword>
<evidence type="ECO:0000256" key="2">
    <source>
        <dbReference type="ARBA" id="ARBA00007092"/>
    </source>
</evidence>
<name>A0A5C3NRV4_9APHY</name>
<dbReference type="CDD" id="cd09076">
    <property type="entry name" value="L1-EN"/>
    <property type="match status" value="1"/>
</dbReference>
<dbReference type="EMBL" id="ML212024">
    <property type="protein sequence ID" value="TFK79469.1"/>
    <property type="molecule type" value="Genomic_DNA"/>
</dbReference>
<evidence type="ECO:0000256" key="4">
    <source>
        <dbReference type="ARBA" id="ARBA00022801"/>
    </source>
</evidence>
<dbReference type="GO" id="GO:0005634">
    <property type="term" value="C:nucleus"/>
    <property type="evidence" value="ECO:0007669"/>
    <property type="project" value="TreeGrafter"/>
</dbReference>
<dbReference type="InParanoid" id="A0A5C3NRV4"/>
<evidence type="ECO:0000256" key="6">
    <source>
        <dbReference type="SAM" id="Coils"/>
    </source>
</evidence>